<organism evidence="6">
    <name type="scientific">Arcella intermedia</name>
    <dbReference type="NCBI Taxonomy" id="1963864"/>
    <lineage>
        <taxon>Eukaryota</taxon>
        <taxon>Amoebozoa</taxon>
        <taxon>Tubulinea</taxon>
        <taxon>Elardia</taxon>
        <taxon>Arcellinida</taxon>
        <taxon>Sphaerothecina</taxon>
        <taxon>Arcellidae</taxon>
        <taxon>Arcella</taxon>
    </lineage>
</organism>
<feature type="region of interest" description="Disordered" evidence="4">
    <location>
        <begin position="30"/>
        <end position="51"/>
    </location>
</feature>
<dbReference type="GO" id="GO:0030015">
    <property type="term" value="C:CCR4-NOT core complex"/>
    <property type="evidence" value="ECO:0007669"/>
    <property type="project" value="InterPro"/>
</dbReference>
<evidence type="ECO:0000256" key="2">
    <source>
        <dbReference type="ARBA" id="ARBA00023015"/>
    </source>
</evidence>
<dbReference type="PANTHER" id="PTHR23326">
    <property type="entry name" value="CCR4 NOT-RELATED"/>
    <property type="match status" value="1"/>
</dbReference>
<evidence type="ECO:0000256" key="3">
    <source>
        <dbReference type="ARBA" id="ARBA00023163"/>
    </source>
</evidence>
<protein>
    <recommendedName>
        <fullName evidence="5">NOT2/NOT3/NOT5 C-terminal domain-containing protein</fullName>
    </recommendedName>
</protein>
<feature type="compositionally biased region" description="Low complexity" evidence="4">
    <location>
        <begin position="346"/>
        <end position="362"/>
    </location>
</feature>
<proteinExistence type="inferred from homology"/>
<evidence type="ECO:0000313" key="6">
    <source>
        <dbReference type="EMBL" id="NDV30779.1"/>
    </source>
</evidence>
<name>A0A6B2L1G4_9EUKA</name>
<keyword evidence="3" id="KW-0804">Transcription</keyword>
<feature type="region of interest" description="Disordered" evidence="4">
    <location>
        <begin position="85"/>
        <end position="138"/>
    </location>
</feature>
<comment type="similarity">
    <text evidence="1">Belongs to the CNOT2/3/5 family.</text>
</comment>
<dbReference type="GO" id="GO:0006355">
    <property type="term" value="P:regulation of DNA-templated transcription"/>
    <property type="evidence" value="ECO:0007669"/>
    <property type="project" value="InterPro"/>
</dbReference>
<feature type="compositionally biased region" description="Low complexity" evidence="4">
    <location>
        <begin position="106"/>
        <end position="117"/>
    </location>
</feature>
<dbReference type="InterPro" id="IPR038635">
    <property type="entry name" value="CCR4-NOT_su2/3/5_C_sf"/>
</dbReference>
<dbReference type="Gene3D" id="2.30.30.1020">
    <property type="entry name" value="CCR4-NOT complex subunit 2/3/5, C-terminal domain"/>
    <property type="match status" value="1"/>
</dbReference>
<keyword evidence="2" id="KW-0805">Transcription regulation</keyword>
<reference evidence="6" key="1">
    <citation type="journal article" date="2020" name="J. Eukaryot. Microbiol.">
        <title>De novo Sequencing, Assembly and Annotation of the Transcriptome for the Free-Living Testate Amoeba Arcella intermedia.</title>
        <authorList>
            <person name="Ribeiro G.M."/>
            <person name="Porfirio-Sousa A.L."/>
            <person name="Maurer-Alcala X.X."/>
            <person name="Katz L.A."/>
            <person name="Lahr D.J.G."/>
        </authorList>
    </citation>
    <scope>NUCLEOTIDE SEQUENCE</scope>
</reference>
<evidence type="ECO:0000259" key="5">
    <source>
        <dbReference type="Pfam" id="PF04153"/>
    </source>
</evidence>
<dbReference type="InterPro" id="IPR040168">
    <property type="entry name" value="Not2/3/5"/>
</dbReference>
<accession>A0A6B2L1G4</accession>
<feature type="compositionally biased region" description="Pro residues" evidence="4">
    <location>
        <begin position="320"/>
        <end position="329"/>
    </location>
</feature>
<feature type="compositionally biased region" description="Polar residues" evidence="4">
    <location>
        <begin position="246"/>
        <end position="270"/>
    </location>
</feature>
<evidence type="ECO:0000256" key="1">
    <source>
        <dbReference type="ARBA" id="ARBA00007682"/>
    </source>
</evidence>
<dbReference type="EMBL" id="GIBP01001810">
    <property type="protein sequence ID" value="NDV30779.1"/>
    <property type="molecule type" value="Transcribed_RNA"/>
</dbReference>
<feature type="compositionally biased region" description="Polar residues" evidence="4">
    <location>
        <begin position="292"/>
        <end position="305"/>
    </location>
</feature>
<dbReference type="Pfam" id="PF04153">
    <property type="entry name" value="NOT2_3_5_C"/>
    <property type="match status" value="1"/>
</dbReference>
<feature type="region of interest" description="Disordered" evidence="4">
    <location>
        <begin position="245"/>
        <end position="369"/>
    </location>
</feature>
<feature type="compositionally biased region" description="Low complexity" evidence="4">
    <location>
        <begin position="31"/>
        <end position="41"/>
    </location>
</feature>
<feature type="domain" description="NOT2/NOT3/NOT5 C-terminal" evidence="5">
    <location>
        <begin position="410"/>
        <end position="531"/>
    </location>
</feature>
<evidence type="ECO:0000256" key="4">
    <source>
        <dbReference type="SAM" id="MobiDB-lite"/>
    </source>
</evidence>
<sequence length="536" mass="58883">MMSVGMEHYGPGYSNNFPPISMSIHGGMPISTSSGPNSTSSRFPPQGYNQSQQVGQRSMNTIPGYQPTIATHPGVHGIINSNTINGQNHHTDWRHSGNRISNGVVSSSQQSLPSAPSRVPPPATTAPHRAQMASNPYSPSEQLVALSIGNQNIRTTTNRSSSNIPYNQSGLSYVESASSGSNRANSFNQGGVNFSETNPVATGSGGYVDMRDFPALPGTTFDVSPATKSTSNQFQIRDFEERVTSFAGSSQVENQKAKNTQIQSELQRSSIIPPPEKLTNEVDNEQMKRRLQQSAKSTYPQTQKPPANPNSQPTSLQPPNTQPPNPSPAPQASTNQPQQPIPLPTVLPTSTPSSAPSTPSPLQGQDPDPFGLLGLLRILKTTDRDLHMLSSGTDLTTLGLNLGSSDALYATFASPFSDVPLKREPEYQIPSCYYIRPPLAPPTDKMSLFSDETLFYIFYSMPKDALQFAAAAELQNRDWTYHTELKLWFQRSPGTTAQVKSNYEQGSYIYFDVQHWEKRRKTNFRMDYDKLYRLKT</sequence>
<dbReference type="InterPro" id="IPR007282">
    <property type="entry name" value="NOT2/3/5_C"/>
</dbReference>
<dbReference type="AlphaFoldDB" id="A0A6B2L1G4"/>